<organism evidence="2 3">
    <name type="scientific">Geoalkalibacter halelectricus</name>
    <dbReference type="NCBI Taxonomy" id="2847045"/>
    <lineage>
        <taxon>Bacteria</taxon>
        <taxon>Pseudomonadati</taxon>
        <taxon>Thermodesulfobacteriota</taxon>
        <taxon>Desulfuromonadia</taxon>
        <taxon>Desulfuromonadales</taxon>
        <taxon>Geoalkalibacteraceae</taxon>
        <taxon>Geoalkalibacter</taxon>
    </lineage>
</organism>
<protein>
    <submittedName>
        <fullName evidence="2">Uncharacterized protein</fullName>
    </submittedName>
</protein>
<proteinExistence type="predicted"/>
<keyword evidence="1" id="KW-0472">Membrane</keyword>
<keyword evidence="1" id="KW-1133">Transmembrane helix</keyword>
<accession>A0ABY5ZK20</accession>
<sequence length="88" mass="9791">MLTLACLWPLAALTTLTLYAGASFAFDGRLTLSSWIRLWLAVMVILGPMGTLLTLRFLISLGFEVRRETLRLRRLRTAAQADLPGDLV</sequence>
<keyword evidence="3" id="KW-1185">Reference proteome</keyword>
<dbReference type="RefSeq" id="WP_260747169.1">
    <property type="nucleotide sequence ID" value="NZ_CP092109.1"/>
</dbReference>
<dbReference type="Proteomes" id="UP001060414">
    <property type="component" value="Chromosome"/>
</dbReference>
<evidence type="ECO:0000256" key="1">
    <source>
        <dbReference type="SAM" id="Phobius"/>
    </source>
</evidence>
<keyword evidence="1" id="KW-0812">Transmembrane</keyword>
<feature type="transmembrane region" description="Helical" evidence="1">
    <location>
        <begin position="35"/>
        <end position="59"/>
    </location>
</feature>
<dbReference type="EMBL" id="CP092109">
    <property type="protein sequence ID" value="UWZ78809.1"/>
    <property type="molecule type" value="Genomic_DNA"/>
</dbReference>
<gene>
    <name evidence="2" type="ORF">L9S41_14140</name>
</gene>
<name>A0ABY5ZK20_9BACT</name>
<evidence type="ECO:0000313" key="2">
    <source>
        <dbReference type="EMBL" id="UWZ78809.1"/>
    </source>
</evidence>
<reference evidence="2" key="1">
    <citation type="journal article" date="2022" name="Environ. Microbiol.">
        <title>Geoalkalibacter halelectricus SAP #1 sp. nov. possessing extracellular electron transfer and mineral#reducing capabilities from a haloalkaline environment.</title>
        <authorList>
            <person name="Yadav S."/>
            <person name="Singh R."/>
            <person name="Sundharam S.S."/>
            <person name="Chaudhary S."/>
            <person name="Krishnamurthi S."/>
            <person name="Patil S.A."/>
        </authorList>
    </citation>
    <scope>NUCLEOTIDE SEQUENCE</scope>
    <source>
        <strain evidence="2">SAP-1</strain>
    </source>
</reference>
<evidence type="ECO:0000313" key="3">
    <source>
        <dbReference type="Proteomes" id="UP001060414"/>
    </source>
</evidence>